<evidence type="ECO:0000256" key="1">
    <source>
        <dbReference type="SAM" id="MobiDB-lite"/>
    </source>
</evidence>
<dbReference type="InterPro" id="IPR046291">
    <property type="entry name" value="DUF6328"/>
</dbReference>
<keyword evidence="4" id="KW-1185">Reference proteome</keyword>
<feature type="region of interest" description="Disordered" evidence="1">
    <location>
        <begin position="1"/>
        <end position="22"/>
    </location>
</feature>
<dbReference type="RefSeq" id="WP_311632666.1">
    <property type="nucleotide sequence ID" value="NZ_JAVREN010000044.1"/>
</dbReference>
<sequence>MPRPRHQAGRPPRVRNETPPERDDRNFVELLQELRVTQNGVQILFAFLLTLAFTERFRDLDDIQRATYVTTLVLAMTATVLFTSPAALHRMLFRRGMKRQVVEVSSRLATVGLGVLALALAGALLLVVDVVLGRAAGIGISVGAFGLCAALWGLLPRVLRKRGWPVRYGATSAPSRSPRPARKQADSPYGAA</sequence>
<evidence type="ECO:0000256" key="2">
    <source>
        <dbReference type="SAM" id="Phobius"/>
    </source>
</evidence>
<keyword evidence="2" id="KW-0812">Transmembrane</keyword>
<dbReference type="Proteomes" id="UP001183388">
    <property type="component" value="Unassembled WGS sequence"/>
</dbReference>
<feature type="transmembrane region" description="Helical" evidence="2">
    <location>
        <begin position="66"/>
        <end position="88"/>
    </location>
</feature>
<name>A0ABU2LEL7_9ACTN</name>
<dbReference type="Pfam" id="PF19853">
    <property type="entry name" value="DUF6328"/>
    <property type="match status" value="1"/>
</dbReference>
<protein>
    <submittedName>
        <fullName evidence="3">DUF6328 family protein</fullName>
    </submittedName>
</protein>
<keyword evidence="2" id="KW-1133">Transmembrane helix</keyword>
<proteinExistence type="predicted"/>
<reference evidence="4" key="1">
    <citation type="submission" date="2023-07" db="EMBL/GenBank/DDBJ databases">
        <title>30 novel species of actinomycetes from the DSMZ collection.</title>
        <authorList>
            <person name="Nouioui I."/>
        </authorList>
    </citation>
    <scope>NUCLEOTIDE SEQUENCE [LARGE SCALE GENOMIC DNA]</scope>
    <source>
        <strain evidence="4">DSM 44917</strain>
    </source>
</reference>
<feature type="transmembrane region" description="Helical" evidence="2">
    <location>
        <begin position="134"/>
        <end position="155"/>
    </location>
</feature>
<gene>
    <name evidence="3" type="ORF">RM780_22480</name>
</gene>
<accession>A0ABU2LEL7</accession>
<dbReference type="EMBL" id="JAVREN010000044">
    <property type="protein sequence ID" value="MDT0309703.1"/>
    <property type="molecule type" value="Genomic_DNA"/>
</dbReference>
<feature type="transmembrane region" description="Helical" evidence="2">
    <location>
        <begin position="36"/>
        <end position="54"/>
    </location>
</feature>
<feature type="transmembrane region" description="Helical" evidence="2">
    <location>
        <begin position="108"/>
        <end position="128"/>
    </location>
</feature>
<feature type="region of interest" description="Disordered" evidence="1">
    <location>
        <begin position="169"/>
        <end position="192"/>
    </location>
</feature>
<evidence type="ECO:0000313" key="3">
    <source>
        <dbReference type="EMBL" id="MDT0309703.1"/>
    </source>
</evidence>
<evidence type="ECO:0000313" key="4">
    <source>
        <dbReference type="Proteomes" id="UP001183388"/>
    </source>
</evidence>
<keyword evidence="2" id="KW-0472">Membrane</keyword>
<organism evidence="3 4">
    <name type="scientific">Streptomyces boetiae</name>
    <dbReference type="NCBI Taxonomy" id="3075541"/>
    <lineage>
        <taxon>Bacteria</taxon>
        <taxon>Bacillati</taxon>
        <taxon>Actinomycetota</taxon>
        <taxon>Actinomycetes</taxon>
        <taxon>Kitasatosporales</taxon>
        <taxon>Streptomycetaceae</taxon>
        <taxon>Streptomyces</taxon>
    </lineage>
</organism>
<comment type="caution">
    <text evidence="3">The sequence shown here is derived from an EMBL/GenBank/DDBJ whole genome shotgun (WGS) entry which is preliminary data.</text>
</comment>